<dbReference type="Gene3D" id="3.40.50.300">
    <property type="entry name" value="P-loop containing nucleotide triphosphate hydrolases"/>
    <property type="match status" value="1"/>
</dbReference>
<evidence type="ECO:0000313" key="5">
    <source>
        <dbReference type="EMBL" id="QTA93849.1"/>
    </source>
</evidence>
<dbReference type="GO" id="GO:0005524">
    <property type="term" value="F:ATP binding"/>
    <property type="evidence" value="ECO:0007669"/>
    <property type="project" value="UniProtKB-KW"/>
</dbReference>
<keyword evidence="1" id="KW-0813">Transport</keyword>
<gene>
    <name evidence="5" type="ORF">dnm_099570</name>
</gene>
<protein>
    <submittedName>
        <fullName evidence="5">ABC transporter, ATP-binding protein</fullName>
    </submittedName>
</protein>
<evidence type="ECO:0000259" key="4">
    <source>
        <dbReference type="PROSITE" id="PS50893"/>
    </source>
</evidence>
<dbReference type="GO" id="GO:0016887">
    <property type="term" value="F:ATP hydrolysis activity"/>
    <property type="evidence" value="ECO:0007669"/>
    <property type="project" value="InterPro"/>
</dbReference>
<feature type="domain" description="ABC transporter" evidence="4">
    <location>
        <begin position="3"/>
        <end position="236"/>
    </location>
</feature>
<keyword evidence="3 5" id="KW-0067">ATP-binding</keyword>
<sequence>MLYSVRNLKKIYNGRAVLDLERLSLEKGKVYGLLGPNGSGKTTLLHILSFLTSPSAGTVFYEDKPVSFAENLLQPLRREVVLVDQHPILFSTSVYKNIEFGLKIRKIPKQERKKIIEASLDMVGMREFMSADNHHLSGGETQRVAIARALACSPKVMLFDEPTSSVDVSSQIAIENIIRNLHTEKGISIIFSTHDLLWASKLADEKIFLFEGHLSSSVYENIFNGKVLVKGEQKYCLVNENVLIPVKADAEDWVKIAVNPKSVKIVASKKADDHAEILKGRIFQLTEEREKVRVVADVGIPLSVLLKKKEYIDLRVCIGDTVMIKCFEHGVSII</sequence>
<dbReference type="InterPro" id="IPR050093">
    <property type="entry name" value="ABC_SmlMolc_Importer"/>
</dbReference>
<proteinExistence type="predicted"/>
<dbReference type="InterPro" id="IPR027417">
    <property type="entry name" value="P-loop_NTPase"/>
</dbReference>
<dbReference type="RefSeq" id="WP_207680591.1">
    <property type="nucleotide sequence ID" value="NZ_CP061800.1"/>
</dbReference>
<accession>A0A975C0Y1</accession>
<keyword evidence="2" id="KW-0547">Nucleotide-binding</keyword>
<evidence type="ECO:0000256" key="1">
    <source>
        <dbReference type="ARBA" id="ARBA00022448"/>
    </source>
</evidence>
<organism evidence="5 6">
    <name type="scientific">Desulfonema magnum</name>
    <dbReference type="NCBI Taxonomy" id="45655"/>
    <lineage>
        <taxon>Bacteria</taxon>
        <taxon>Pseudomonadati</taxon>
        <taxon>Thermodesulfobacteriota</taxon>
        <taxon>Desulfobacteria</taxon>
        <taxon>Desulfobacterales</taxon>
        <taxon>Desulfococcaceae</taxon>
        <taxon>Desulfonema</taxon>
    </lineage>
</organism>
<dbReference type="AlphaFoldDB" id="A0A975C0Y1"/>
<dbReference type="InterPro" id="IPR008995">
    <property type="entry name" value="Mo/tungstate-bd_C_term_dom"/>
</dbReference>
<evidence type="ECO:0000256" key="2">
    <source>
        <dbReference type="ARBA" id="ARBA00022741"/>
    </source>
</evidence>
<dbReference type="PROSITE" id="PS50893">
    <property type="entry name" value="ABC_TRANSPORTER_2"/>
    <property type="match status" value="1"/>
</dbReference>
<dbReference type="EMBL" id="CP061800">
    <property type="protein sequence ID" value="QTA93849.1"/>
    <property type="molecule type" value="Genomic_DNA"/>
</dbReference>
<dbReference type="PANTHER" id="PTHR42781">
    <property type="entry name" value="SPERMIDINE/PUTRESCINE IMPORT ATP-BINDING PROTEIN POTA"/>
    <property type="match status" value="1"/>
</dbReference>
<evidence type="ECO:0000256" key="3">
    <source>
        <dbReference type="ARBA" id="ARBA00022840"/>
    </source>
</evidence>
<dbReference type="Pfam" id="PF00005">
    <property type="entry name" value="ABC_tran"/>
    <property type="match status" value="1"/>
</dbReference>
<dbReference type="PANTHER" id="PTHR42781:SF9">
    <property type="entry name" value="AMINO ACID ABC TRANSPORTER, ATP-BINDING PROTEIN-RELATED"/>
    <property type="match status" value="1"/>
</dbReference>
<dbReference type="Proteomes" id="UP000663722">
    <property type="component" value="Chromosome"/>
</dbReference>
<dbReference type="SMART" id="SM00382">
    <property type="entry name" value="AAA"/>
    <property type="match status" value="1"/>
</dbReference>
<dbReference type="KEGG" id="dmm:dnm_099570"/>
<dbReference type="InterPro" id="IPR003593">
    <property type="entry name" value="AAA+_ATPase"/>
</dbReference>
<keyword evidence="6" id="KW-1185">Reference proteome</keyword>
<dbReference type="InterPro" id="IPR003439">
    <property type="entry name" value="ABC_transporter-like_ATP-bd"/>
</dbReference>
<dbReference type="SUPFAM" id="SSF52540">
    <property type="entry name" value="P-loop containing nucleoside triphosphate hydrolases"/>
    <property type="match status" value="1"/>
</dbReference>
<evidence type="ECO:0000313" key="6">
    <source>
        <dbReference type="Proteomes" id="UP000663722"/>
    </source>
</evidence>
<reference evidence="5" key="1">
    <citation type="journal article" date="2021" name="Microb. Physiol.">
        <title>Proteogenomic Insights into the Physiology of Marine, Sulfate-Reducing, Filamentous Desulfonema limicola and Desulfonema magnum.</title>
        <authorList>
            <person name="Schnaars V."/>
            <person name="Wohlbrand L."/>
            <person name="Scheve S."/>
            <person name="Hinrichs C."/>
            <person name="Reinhardt R."/>
            <person name="Rabus R."/>
        </authorList>
    </citation>
    <scope>NUCLEOTIDE SEQUENCE</scope>
    <source>
        <strain evidence="5">4be13</strain>
    </source>
</reference>
<name>A0A975C0Y1_9BACT</name>
<dbReference type="SUPFAM" id="SSF50331">
    <property type="entry name" value="MOP-like"/>
    <property type="match status" value="1"/>
</dbReference>